<dbReference type="AlphaFoldDB" id="A0A849BJ41"/>
<accession>A0A849BJ41</accession>
<dbReference type="Proteomes" id="UP000542973">
    <property type="component" value="Unassembled WGS sequence"/>
</dbReference>
<comment type="caution">
    <text evidence="1">The sequence shown here is derived from an EMBL/GenBank/DDBJ whole genome shotgun (WGS) entry which is preliminary data.</text>
</comment>
<name>A0A849BJ41_9BURK</name>
<sequence length="131" mass="13367">MRIVAVTVLGAFLAGCSYNLELMARGNAKTGSGVATRPGNDVTIVADGVTYKGKFAYMSSGFMGTSTAFSGAATATATAYGSTGQSNGTIIARSEDGRGLRCQFQYSTWSAGGVGMCQDDAGTIYDLQISG</sequence>
<evidence type="ECO:0000313" key="1">
    <source>
        <dbReference type="EMBL" id="NNH14316.1"/>
    </source>
</evidence>
<evidence type="ECO:0000313" key="2">
    <source>
        <dbReference type="Proteomes" id="UP000542973"/>
    </source>
</evidence>
<protein>
    <submittedName>
        <fullName evidence="1">Uncharacterized protein</fullName>
    </submittedName>
</protein>
<dbReference type="PROSITE" id="PS51257">
    <property type="entry name" value="PROKAR_LIPOPROTEIN"/>
    <property type="match status" value="1"/>
</dbReference>
<organism evidence="1 2">
    <name type="scientific">Cupriavidus gilardii</name>
    <dbReference type="NCBI Taxonomy" id="82541"/>
    <lineage>
        <taxon>Bacteria</taxon>
        <taxon>Pseudomonadati</taxon>
        <taxon>Pseudomonadota</taxon>
        <taxon>Betaproteobacteria</taxon>
        <taxon>Burkholderiales</taxon>
        <taxon>Burkholderiaceae</taxon>
        <taxon>Cupriavidus</taxon>
    </lineage>
</organism>
<proteinExistence type="predicted"/>
<reference evidence="1 2" key="1">
    <citation type="submission" date="2020-05" db="EMBL/GenBank/DDBJ databases">
        <title>MicrobeNet Type strains.</title>
        <authorList>
            <person name="Nicholson A.C."/>
        </authorList>
    </citation>
    <scope>NUCLEOTIDE SEQUENCE [LARGE SCALE GENOMIC DNA]</scope>
    <source>
        <strain evidence="1 2">ATCC 700815</strain>
    </source>
</reference>
<dbReference type="EMBL" id="JABEMD010000094">
    <property type="protein sequence ID" value="NNH14316.1"/>
    <property type="molecule type" value="Genomic_DNA"/>
</dbReference>
<gene>
    <name evidence="1" type="ORF">HLB16_26080</name>
</gene>
<dbReference type="RefSeq" id="WP_144425774.1">
    <property type="nucleotide sequence ID" value="NZ_BAAAEB010000054.1"/>
</dbReference>